<accession>A0AAC9BC66</accession>
<dbReference type="EMBL" id="CP014774">
    <property type="protein sequence ID" value="ANB55167.1"/>
    <property type="molecule type" value="Genomic_DNA"/>
</dbReference>
<dbReference type="InterPro" id="IPR022104">
    <property type="entry name" value="DUF3644"/>
</dbReference>
<name>A0AAC9BC66_AERVE</name>
<organism evidence="2 3">
    <name type="scientific">Aeromonas veronii</name>
    <dbReference type="NCBI Taxonomy" id="654"/>
    <lineage>
        <taxon>Bacteria</taxon>
        <taxon>Pseudomonadati</taxon>
        <taxon>Pseudomonadota</taxon>
        <taxon>Gammaproteobacteria</taxon>
        <taxon>Aeromonadales</taxon>
        <taxon>Aeromonadaceae</taxon>
        <taxon>Aeromonas</taxon>
    </lineage>
</organism>
<gene>
    <name evidence="2" type="ORF">WM43_10425</name>
</gene>
<evidence type="ECO:0000313" key="3">
    <source>
        <dbReference type="Proteomes" id="UP000076809"/>
    </source>
</evidence>
<reference evidence="2 3" key="1">
    <citation type="journal article" date="2016" name="J. Clin. Microbiol.">
        <title>Detection and Whole-Genome Sequencing of Carbapenemase-Producing Aeromonas hydrophila Isolates from Routine Perirectal Surveillance Culture.</title>
        <authorList>
            <person name="Hughes H.Y."/>
            <person name="Conlan S.P."/>
            <person name="Lau A.F."/>
            <person name="Dekker J.P."/>
            <person name="Michelin A.V."/>
            <person name="Youn J.H."/>
            <person name="Henderson D.K."/>
            <person name="Frank K.M."/>
            <person name="Segre J.A."/>
            <person name="Palmore T.N."/>
        </authorList>
    </citation>
    <scope>NUCLEOTIDE SEQUENCE [LARGE SCALE GENOMIC DNA]</scope>
    <source>
        <strain evidence="2 3">AVNIH1</strain>
    </source>
</reference>
<dbReference type="RefSeq" id="WP_064340085.1">
    <property type="nucleotide sequence ID" value="NZ_CP014774.1"/>
</dbReference>
<evidence type="ECO:0000313" key="2">
    <source>
        <dbReference type="EMBL" id="ANB55167.1"/>
    </source>
</evidence>
<dbReference type="Pfam" id="PF12358">
    <property type="entry name" value="DUF3644"/>
    <property type="match status" value="1"/>
</dbReference>
<proteinExistence type="predicted"/>
<dbReference type="AlphaFoldDB" id="A0AAC9BC66"/>
<protein>
    <recommendedName>
        <fullName evidence="1">DUF3644 domain-containing protein</fullName>
    </recommendedName>
</protein>
<sequence>MKISKSLSSLFLFLQEKEKNGISFSLEDVLSATGWKATTFRTYWIKGQLADFISETPDGLYDASNCQNISEVEFSKLLSQSKNRRGLGHNCRSKLAKALLSKSKDNMLLALELYNRPSLENKMDAFSMCFCTAWEQFLKAALIERDGEKSIFRTKTKGFKETISLRECLERYYPANSKIRKNIEQVAYFRDQAVHLLMPEIQGIISRVFQSGVLNYTSQFESFTEVSFINNSHTGMISLVGEFKSPPISIMKSTYGDIADDILELATSIENEVNQSNDIEFAIPLNVKLIFATDDAQGNTIALTRAEDGIEALRQALIIEKPTDREKTHPFLQKDAINEINSRLQDRYDEGVLKKHLSHDKKTGIPLINKNCFDAVAFKNSWKLCNNKFHYKNANPELHYYSIELVEEFIKKIMEHCDYLKNAKRSYNLARKQKSS</sequence>
<feature type="domain" description="DUF3644" evidence="1">
    <location>
        <begin position="99"/>
        <end position="272"/>
    </location>
</feature>
<evidence type="ECO:0000259" key="1">
    <source>
        <dbReference type="Pfam" id="PF12358"/>
    </source>
</evidence>
<dbReference type="Proteomes" id="UP000076809">
    <property type="component" value="Chromosome"/>
</dbReference>